<dbReference type="PROSITE" id="PS50213">
    <property type="entry name" value="FAS1"/>
    <property type="match status" value="1"/>
</dbReference>
<dbReference type="PANTHER" id="PTHR10900:SF77">
    <property type="entry name" value="FI19380P1"/>
    <property type="match status" value="1"/>
</dbReference>
<dbReference type="RefSeq" id="WP_013111820.1">
    <property type="nucleotide sequence ID" value="NC_014148.1"/>
</dbReference>
<dbReference type="InterPro" id="IPR000782">
    <property type="entry name" value="FAS1_domain"/>
</dbReference>
<dbReference type="GO" id="GO:0005615">
    <property type="term" value="C:extracellular space"/>
    <property type="evidence" value="ECO:0007669"/>
    <property type="project" value="TreeGrafter"/>
</dbReference>
<dbReference type="SMART" id="SM00554">
    <property type="entry name" value="FAS1"/>
    <property type="match status" value="1"/>
</dbReference>
<dbReference type="OrthoDB" id="9800666at2"/>
<sequence>MKLFFAAVLSLAVVLGASSFAAAQDKKDIVDTAVGAGSFKTLVAAVQAADLVDTLKSKGPFTVFAPTDEAFAKLPKGTVESLLKPENKEKLIAILTYHVVPGKVMAKDVVNLTEAKTVQGSAVKIAVEGGKVSVGGANVVKTDIVTSNGVIHVIDAVMLPK</sequence>
<dbReference type="STRING" id="521674.Plim_3576"/>
<dbReference type="EMBL" id="CP001744">
    <property type="protein sequence ID" value="ADG69389.1"/>
    <property type="molecule type" value="Genomic_DNA"/>
</dbReference>
<feature type="domain" description="FAS1" evidence="2">
    <location>
        <begin position="26"/>
        <end position="158"/>
    </location>
</feature>
<feature type="chain" id="PRO_5003076622" evidence="1">
    <location>
        <begin position="24"/>
        <end position="161"/>
    </location>
</feature>
<dbReference type="InterPro" id="IPR050904">
    <property type="entry name" value="Adhesion/Biosynth-related"/>
</dbReference>
<evidence type="ECO:0000313" key="4">
    <source>
        <dbReference type="Proteomes" id="UP000002220"/>
    </source>
</evidence>
<dbReference type="Pfam" id="PF02469">
    <property type="entry name" value="Fasciclin"/>
    <property type="match status" value="1"/>
</dbReference>
<dbReference type="Gene3D" id="2.30.180.10">
    <property type="entry name" value="FAS1 domain"/>
    <property type="match status" value="1"/>
</dbReference>
<organism evidence="3 4">
    <name type="scientific">Planctopirus limnophila (strain ATCC 43296 / DSM 3776 / IFAM 1008 / Mu 290)</name>
    <name type="common">Planctomyces limnophilus</name>
    <dbReference type="NCBI Taxonomy" id="521674"/>
    <lineage>
        <taxon>Bacteria</taxon>
        <taxon>Pseudomonadati</taxon>
        <taxon>Planctomycetota</taxon>
        <taxon>Planctomycetia</taxon>
        <taxon>Planctomycetales</taxon>
        <taxon>Planctomycetaceae</taxon>
        <taxon>Planctopirus</taxon>
    </lineage>
</organism>
<accession>D5SVM9</accession>
<dbReference type="HOGENOM" id="CLU_031281_4_2_0"/>
<dbReference type="PANTHER" id="PTHR10900">
    <property type="entry name" value="PERIOSTIN-RELATED"/>
    <property type="match status" value="1"/>
</dbReference>
<protein>
    <submittedName>
        <fullName evidence="3">Beta-Ig-H3/fasciclin</fullName>
    </submittedName>
</protein>
<proteinExistence type="predicted"/>
<gene>
    <name evidence="3" type="ordered locus">Plim_3576</name>
</gene>
<reference evidence="3 4" key="1">
    <citation type="journal article" date="2010" name="Stand. Genomic Sci.">
        <title>Complete genome sequence of Planctomyces limnophilus type strain (Mu 290).</title>
        <authorList>
            <person name="Labutti K."/>
            <person name="Sikorski J."/>
            <person name="Schneider S."/>
            <person name="Nolan M."/>
            <person name="Lucas S."/>
            <person name="Glavina Del Rio T."/>
            <person name="Tice H."/>
            <person name="Cheng J.F."/>
            <person name="Goodwin L."/>
            <person name="Pitluck S."/>
            <person name="Liolios K."/>
            <person name="Ivanova N."/>
            <person name="Mavromatis K."/>
            <person name="Mikhailova N."/>
            <person name="Pati A."/>
            <person name="Chen A."/>
            <person name="Palaniappan K."/>
            <person name="Land M."/>
            <person name="Hauser L."/>
            <person name="Chang Y.J."/>
            <person name="Jeffries C.D."/>
            <person name="Tindall B.J."/>
            <person name="Rohde M."/>
            <person name="Goker M."/>
            <person name="Woyke T."/>
            <person name="Bristow J."/>
            <person name="Eisen J.A."/>
            <person name="Markowitz V."/>
            <person name="Hugenholtz P."/>
            <person name="Kyrpides N.C."/>
            <person name="Klenk H.P."/>
            <person name="Lapidus A."/>
        </authorList>
    </citation>
    <scope>NUCLEOTIDE SEQUENCE [LARGE SCALE GENOMIC DNA]</scope>
    <source>
        <strain evidence="4">ATCC 43296 / DSM 3776 / IFAM 1008 / 290</strain>
    </source>
</reference>
<dbReference type="Proteomes" id="UP000002220">
    <property type="component" value="Chromosome"/>
</dbReference>
<keyword evidence="4" id="KW-1185">Reference proteome</keyword>
<feature type="signal peptide" evidence="1">
    <location>
        <begin position="1"/>
        <end position="23"/>
    </location>
</feature>
<dbReference type="KEGG" id="plm:Plim_3576"/>
<dbReference type="FunFam" id="2.30.180.10:FF:000019">
    <property type="entry name" value="Cell surface lipoprotein"/>
    <property type="match status" value="1"/>
</dbReference>
<dbReference type="AlphaFoldDB" id="D5SVM9"/>
<keyword evidence="1" id="KW-0732">Signal</keyword>
<name>D5SVM9_PLAL2</name>
<evidence type="ECO:0000313" key="3">
    <source>
        <dbReference type="EMBL" id="ADG69389.1"/>
    </source>
</evidence>
<evidence type="ECO:0000259" key="2">
    <source>
        <dbReference type="PROSITE" id="PS50213"/>
    </source>
</evidence>
<dbReference type="InterPro" id="IPR036378">
    <property type="entry name" value="FAS1_dom_sf"/>
</dbReference>
<evidence type="ECO:0000256" key="1">
    <source>
        <dbReference type="SAM" id="SignalP"/>
    </source>
</evidence>
<dbReference type="eggNOG" id="COG2335">
    <property type="taxonomic scope" value="Bacteria"/>
</dbReference>
<dbReference type="SUPFAM" id="SSF82153">
    <property type="entry name" value="FAS1 domain"/>
    <property type="match status" value="1"/>
</dbReference>